<dbReference type="GO" id="GO:0043565">
    <property type="term" value="F:sequence-specific DNA binding"/>
    <property type="evidence" value="ECO:0007669"/>
    <property type="project" value="TreeGrafter"/>
</dbReference>
<accession>A0A0U4WPD7</accession>
<dbReference type="PANTHER" id="PTHR30537">
    <property type="entry name" value="HTH-TYPE TRANSCRIPTIONAL REGULATOR"/>
    <property type="match status" value="1"/>
</dbReference>
<dbReference type="AlphaFoldDB" id="A0A0U4WPD7"/>
<evidence type="ECO:0000313" key="6">
    <source>
        <dbReference type="EMBL" id="ALZ83901.1"/>
    </source>
</evidence>
<proteinExistence type="inferred from homology"/>
<evidence type="ECO:0000256" key="2">
    <source>
        <dbReference type="ARBA" id="ARBA00023015"/>
    </source>
</evidence>
<dbReference type="CDD" id="cd08432">
    <property type="entry name" value="PBP2_GcdR_TrpI_HvrB_AmpR_like"/>
    <property type="match status" value="1"/>
</dbReference>
<dbReference type="Pfam" id="PF03466">
    <property type="entry name" value="LysR_substrate"/>
    <property type="match status" value="1"/>
</dbReference>
<keyword evidence="4" id="KW-0804">Transcription</keyword>
<dbReference type="PROSITE" id="PS50931">
    <property type="entry name" value="HTH_LYSR"/>
    <property type="match status" value="1"/>
</dbReference>
<keyword evidence="2" id="KW-0805">Transcription regulation</keyword>
<feature type="domain" description="HTH lysR-type" evidence="5">
    <location>
        <begin position="5"/>
        <end position="62"/>
    </location>
</feature>
<dbReference type="SUPFAM" id="SSF46785">
    <property type="entry name" value="Winged helix' DNA-binding domain"/>
    <property type="match status" value="1"/>
</dbReference>
<dbReference type="FunFam" id="1.10.10.10:FF:000001">
    <property type="entry name" value="LysR family transcriptional regulator"/>
    <property type="match status" value="1"/>
</dbReference>
<dbReference type="RefSeq" id="WP_059314136.1">
    <property type="nucleotide sequence ID" value="NZ_CP013987.1"/>
</dbReference>
<dbReference type="SUPFAM" id="SSF53850">
    <property type="entry name" value="Periplasmic binding protein-like II"/>
    <property type="match status" value="1"/>
</dbReference>
<reference evidence="6 7" key="1">
    <citation type="submission" date="2016-01" db="EMBL/GenBank/DDBJ databases">
        <title>Annotation of Pseudomonas oryzihabitans USDA-ARS-USMARC-56511.</title>
        <authorList>
            <person name="Harhay G.P."/>
            <person name="Harhay D.M."/>
            <person name="Smith T.P.L."/>
            <person name="Bono J.L."/>
            <person name="Heaton M.P."/>
            <person name="Clawson M.L."/>
            <person name="Chitko-Mckown C.G."/>
            <person name="Capik S.F."/>
            <person name="DeDonder K.D."/>
            <person name="Apley M.D."/>
            <person name="Lubbers B.V."/>
            <person name="White B.J."/>
            <person name="Larson R.L."/>
        </authorList>
    </citation>
    <scope>NUCLEOTIDE SEQUENCE [LARGE SCALE GENOMIC DNA]</scope>
    <source>
        <strain evidence="6 7">USDA-ARS-USMARC-56511</strain>
    </source>
</reference>
<dbReference type="GO" id="GO:0003700">
    <property type="term" value="F:DNA-binding transcription factor activity"/>
    <property type="evidence" value="ECO:0007669"/>
    <property type="project" value="InterPro"/>
</dbReference>
<evidence type="ECO:0000256" key="4">
    <source>
        <dbReference type="ARBA" id="ARBA00023163"/>
    </source>
</evidence>
<sequence length="318" mass="34848">MTIALPLNALRAFAAAARHEHFARAAAELHVTAGAISRQIRLLEDELGQTLFERLPQGVRLTEPGRNLAAEIAPHLDGLTRAVARARVKSSVLTVSAPPTFGQEWLLPRLEDFQRRHPDIEVFLDASSAIVPLGTEGGAQAAIRYGRGDWQDGEVRLLLREWIFPVCSPTLIPAPLTEPAALLDYPLLHAEWPGGWRSGRPSSRFNAWQDWFTSQAVSLGGNLRGPRYSLSGMALQQAAAGKGVALGGCVLAQRLLASGALVRPLPDRFNQLSPQAYFLVLPRGTVDAPVQRWVTWLLEQIRAFRDTQGEQPETNGAW</sequence>
<evidence type="ECO:0000259" key="5">
    <source>
        <dbReference type="PROSITE" id="PS50931"/>
    </source>
</evidence>
<dbReference type="InterPro" id="IPR005119">
    <property type="entry name" value="LysR_subst-bd"/>
</dbReference>
<evidence type="ECO:0000313" key="7">
    <source>
        <dbReference type="Proteomes" id="UP000064137"/>
    </source>
</evidence>
<gene>
    <name evidence="6" type="ORF">APT59_06635</name>
</gene>
<dbReference type="InterPro" id="IPR000847">
    <property type="entry name" value="LysR_HTH_N"/>
</dbReference>
<evidence type="ECO:0000256" key="3">
    <source>
        <dbReference type="ARBA" id="ARBA00023125"/>
    </source>
</evidence>
<dbReference type="InterPro" id="IPR036390">
    <property type="entry name" value="WH_DNA-bd_sf"/>
</dbReference>
<dbReference type="OrthoDB" id="5526340at2"/>
<keyword evidence="3" id="KW-0238">DNA-binding</keyword>
<name>A0A0U4WPD7_9PSED</name>
<dbReference type="EMBL" id="CP013987">
    <property type="protein sequence ID" value="ALZ83901.1"/>
    <property type="molecule type" value="Genomic_DNA"/>
</dbReference>
<dbReference type="PANTHER" id="PTHR30537:SF74">
    <property type="entry name" value="HTH-TYPE TRANSCRIPTIONAL REGULATOR TRPI"/>
    <property type="match status" value="1"/>
</dbReference>
<dbReference type="Pfam" id="PF00126">
    <property type="entry name" value="HTH_1"/>
    <property type="match status" value="1"/>
</dbReference>
<dbReference type="Gene3D" id="3.40.190.10">
    <property type="entry name" value="Periplasmic binding protein-like II"/>
    <property type="match status" value="2"/>
</dbReference>
<dbReference type="InterPro" id="IPR036388">
    <property type="entry name" value="WH-like_DNA-bd_sf"/>
</dbReference>
<dbReference type="Proteomes" id="UP000064137">
    <property type="component" value="Chromosome"/>
</dbReference>
<dbReference type="InterPro" id="IPR058163">
    <property type="entry name" value="LysR-type_TF_proteobact-type"/>
</dbReference>
<dbReference type="KEGG" id="por:APT59_06635"/>
<dbReference type="Gene3D" id="1.10.10.10">
    <property type="entry name" value="Winged helix-like DNA-binding domain superfamily/Winged helix DNA-binding domain"/>
    <property type="match status" value="1"/>
</dbReference>
<organism evidence="6 7">
    <name type="scientific">Pseudomonas oryzihabitans</name>
    <dbReference type="NCBI Taxonomy" id="47885"/>
    <lineage>
        <taxon>Bacteria</taxon>
        <taxon>Pseudomonadati</taxon>
        <taxon>Pseudomonadota</taxon>
        <taxon>Gammaproteobacteria</taxon>
        <taxon>Pseudomonadales</taxon>
        <taxon>Pseudomonadaceae</taxon>
        <taxon>Pseudomonas</taxon>
    </lineage>
</organism>
<evidence type="ECO:0000256" key="1">
    <source>
        <dbReference type="ARBA" id="ARBA00009437"/>
    </source>
</evidence>
<dbReference type="GO" id="GO:0006351">
    <property type="term" value="P:DNA-templated transcription"/>
    <property type="evidence" value="ECO:0007669"/>
    <property type="project" value="TreeGrafter"/>
</dbReference>
<protein>
    <submittedName>
        <fullName evidence="6">LysR family transcriptional regulator</fullName>
    </submittedName>
</protein>
<dbReference type="PRINTS" id="PR00039">
    <property type="entry name" value="HTHLYSR"/>
</dbReference>
<comment type="similarity">
    <text evidence="1">Belongs to the LysR transcriptional regulatory family.</text>
</comment>